<evidence type="ECO:0000313" key="2">
    <source>
        <dbReference type="EMBL" id="PWK27011.1"/>
    </source>
</evidence>
<sequence length="60" mass="6731">MSEENKEKIKEKGYSILDFFVGGLLLGLFIMVVVVSANGFSKIVYTWFPKLKPESDAKST</sequence>
<dbReference type="AlphaFoldDB" id="A0A316EAP7"/>
<evidence type="ECO:0000313" key="3">
    <source>
        <dbReference type="Proteomes" id="UP000245489"/>
    </source>
</evidence>
<gene>
    <name evidence="2" type="ORF">LV89_01823</name>
</gene>
<feature type="transmembrane region" description="Helical" evidence="1">
    <location>
        <begin position="20"/>
        <end position="40"/>
    </location>
</feature>
<accession>A0A316EAP7</accession>
<evidence type="ECO:0000256" key="1">
    <source>
        <dbReference type="SAM" id="Phobius"/>
    </source>
</evidence>
<keyword evidence="3" id="KW-1185">Reference proteome</keyword>
<keyword evidence="1" id="KW-0472">Membrane</keyword>
<name>A0A316EAP7_9BACT</name>
<keyword evidence="1" id="KW-0812">Transmembrane</keyword>
<protein>
    <submittedName>
        <fullName evidence="2">Uncharacterized protein</fullName>
    </submittedName>
</protein>
<organism evidence="2 3">
    <name type="scientific">Arcicella aurantiaca</name>
    <dbReference type="NCBI Taxonomy" id="591202"/>
    <lineage>
        <taxon>Bacteria</taxon>
        <taxon>Pseudomonadati</taxon>
        <taxon>Bacteroidota</taxon>
        <taxon>Cytophagia</taxon>
        <taxon>Cytophagales</taxon>
        <taxon>Flectobacillaceae</taxon>
        <taxon>Arcicella</taxon>
    </lineage>
</organism>
<comment type="caution">
    <text evidence="2">The sequence shown here is derived from an EMBL/GenBank/DDBJ whole genome shotgun (WGS) entry which is preliminary data.</text>
</comment>
<keyword evidence="1" id="KW-1133">Transmembrane helix</keyword>
<dbReference type="EMBL" id="QGGO01000008">
    <property type="protein sequence ID" value="PWK27011.1"/>
    <property type="molecule type" value="Genomic_DNA"/>
</dbReference>
<dbReference type="Proteomes" id="UP000245489">
    <property type="component" value="Unassembled WGS sequence"/>
</dbReference>
<dbReference type="RefSeq" id="WP_109742585.1">
    <property type="nucleotide sequence ID" value="NZ_QGGO01000008.1"/>
</dbReference>
<reference evidence="2 3" key="1">
    <citation type="submission" date="2018-05" db="EMBL/GenBank/DDBJ databases">
        <title>Genomic Encyclopedia of Archaeal and Bacterial Type Strains, Phase II (KMG-II): from individual species to whole genera.</title>
        <authorList>
            <person name="Goeker M."/>
        </authorList>
    </citation>
    <scope>NUCLEOTIDE SEQUENCE [LARGE SCALE GENOMIC DNA]</scope>
    <source>
        <strain evidence="2 3">DSM 22214</strain>
    </source>
</reference>
<proteinExistence type="predicted"/>